<protein>
    <recommendedName>
        <fullName evidence="4">GlyGly-CTERM sorting domain-containing protein</fullName>
    </recommendedName>
</protein>
<proteinExistence type="predicted"/>
<dbReference type="Proteomes" id="UP000027192">
    <property type="component" value="Unassembled WGS sequence"/>
</dbReference>
<gene>
    <name evidence="2" type="ORF">EA58_11760</name>
</gene>
<dbReference type="AlphaFoldDB" id="A0A066RQ81"/>
<feature type="chain" id="PRO_5001625977" description="GlyGly-CTERM sorting domain-containing protein" evidence="1">
    <location>
        <begin position="24"/>
        <end position="673"/>
    </location>
</feature>
<dbReference type="InterPro" id="IPR020008">
    <property type="entry name" value="GlyGly_CTERM"/>
</dbReference>
<reference evidence="2 3" key="1">
    <citation type="submission" date="2014-04" db="EMBL/GenBank/DDBJ databases">
        <title>Draft genome sequence of Photobacterium halotolerans S2753: a solonamide, ngercheumicin and holomycin producer.</title>
        <authorList>
            <person name="Machado H.R."/>
            <person name="Gram L."/>
        </authorList>
    </citation>
    <scope>NUCLEOTIDE SEQUENCE [LARGE SCALE GENOMIC DNA]</scope>
    <source>
        <strain evidence="2 3">S2753</strain>
    </source>
</reference>
<evidence type="ECO:0000313" key="2">
    <source>
        <dbReference type="EMBL" id="KDM91246.1"/>
    </source>
</evidence>
<accession>A0A066RQ81</accession>
<dbReference type="EMBL" id="JMIB01000023">
    <property type="protein sequence ID" value="KDM91246.1"/>
    <property type="molecule type" value="Genomic_DNA"/>
</dbReference>
<evidence type="ECO:0000256" key="1">
    <source>
        <dbReference type="SAM" id="SignalP"/>
    </source>
</evidence>
<dbReference type="RefSeq" id="WP_036752634.1">
    <property type="nucleotide sequence ID" value="NZ_JAGSGC010000010.1"/>
</dbReference>
<dbReference type="InterPro" id="IPR022562">
    <property type="entry name" value="DUF3466"/>
</dbReference>
<name>A0A066RQ81_9GAMM</name>
<feature type="signal peptide" evidence="1">
    <location>
        <begin position="1"/>
        <end position="23"/>
    </location>
</feature>
<evidence type="ECO:0008006" key="4">
    <source>
        <dbReference type="Google" id="ProtNLM"/>
    </source>
</evidence>
<keyword evidence="1" id="KW-0732">Signal</keyword>
<dbReference type="NCBIfam" id="TIGR03501">
    <property type="entry name" value="GlyGly_CTERM"/>
    <property type="match status" value="1"/>
</dbReference>
<evidence type="ECO:0000313" key="3">
    <source>
        <dbReference type="Proteomes" id="UP000027192"/>
    </source>
</evidence>
<dbReference type="STRING" id="1654360.EA58_11760"/>
<organism evidence="2 3">
    <name type="scientific">Photobacterium galatheae</name>
    <dbReference type="NCBI Taxonomy" id="1654360"/>
    <lineage>
        <taxon>Bacteria</taxon>
        <taxon>Pseudomonadati</taxon>
        <taxon>Pseudomonadota</taxon>
        <taxon>Gammaproteobacteria</taxon>
        <taxon>Vibrionales</taxon>
        <taxon>Vibrionaceae</taxon>
        <taxon>Photobacterium</taxon>
    </lineage>
</organism>
<keyword evidence="3" id="KW-1185">Reference proteome</keyword>
<comment type="caution">
    <text evidence="2">The sequence shown here is derived from an EMBL/GenBank/DDBJ whole genome shotgun (WGS) entry which is preliminary data.</text>
</comment>
<sequence>MRHKTFTFSTLAILIASVTQAQAAVYDVVEVSGESSGVDSLQYYDKNNSDLAAQVQFYGQGVSQSSGEKCFETSCTSTNYKVFGESRFGSDGIDIRDEIPYQLDNFQQINDQWSLERHCSSALGFNTCDTWANIRFFGVNYNSDDPENGEGFGGLRREQFAWQNNYYANTLPLLDNGSDSLGRVTTFANTASGYDSSVTPSLGTLVDGGDHVSTNGAVNAVGSSTLGDFTLGVTSSAYFSKNNHYARQFNKRGFVNVNGNQVSLLPLTGDDLVKHTGQTLAWDAVEYPESSGNLLVVGSAAFSPSELNNNLKLPDDVPINRGDLNNCKSYGSNPSQLFGSWACQFVVFANDAVFWNVDGSATNPEAQLLSERASNRPALDPDDKNRSFQASARAVALVNSKPVMVGYTTDSVDNDYYAVRAAVYKLKDGVTGAPSAKDWSVSYIPNMNIESGNERVYRYTIATDINDNGKVIGVAKSARSEERSFAEKLYLYDVNTQKFSWLDSSVSGLFFKGANGFASEINNQDQVVGWVDTETVNQVNGRQRRQRAFTYLAGSDVVTDALPAKSAWLLDDLTNDDVIGGTANQYRIAQATGINDAGVISATALKCENGFKTLSKNAECAGEERLVAVKLVPRTDAKVQPRAEEKEKVTRKGGSIGLVTLSLLAFFGLRRRR</sequence>
<dbReference type="OrthoDB" id="6395565at2"/>
<dbReference type="Pfam" id="PF11949">
    <property type="entry name" value="DUF3466"/>
    <property type="match status" value="1"/>
</dbReference>